<feature type="region of interest" description="Disordered" evidence="1">
    <location>
        <begin position="42"/>
        <end position="84"/>
    </location>
</feature>
<feature type="compositionally biased region" description="Basic and acidic residues" evidence="1">
    <location>
        <begin position="7"/>
        <end position="18"/>
    </location>
</feature>
<gene>
    <name evidence="2" type="ORF">Tci_927721</name>
</gene>
<evidence type="ECO:0000313" key="2">
    <source>
        <dbReference type="EMBL" id="GFD55752.1"/>
    </source>
</evidence>
<accession>A0A699X6L6</accession>
<organism evidence="2">
    <name type="scientific">Tanacetum cinerariifolium</name>
    <name type="common">Dalmatian daisy</name>
    <name type="synonym">Chrysanthemum cinerariifolium</name>
    <dbReference type="NCBI Taxonomy" id="118510"/>
    <lineage>
        <taxon>Eukaryota</taxon>
        <taxon>Viridiplantae</taxon>
        <taxon>Streptophyta</taxon>
        <taxon>Embryophyta</taxon>
        <taxon>Tracheophyta</taxon>
        <taxon>Spermatophyta</taxon>
        <taxon>Magnoliopsida</taxon>
        <taxon>eudicotyledons</taxon>
        <taxon>Gunneridae</taxon>
        <taxon>Pentapetalae</taxon>
        <taxon>asterids</taxon>
        <taxon>campanulids</taxon>
        <taxon>Asterales</taxon>
        <taxon>Asteraceae</taxon>
        <taxon>Asteroideae</taxon>
        <taxon>Anthemideae</taxon>
        <taxon>Anthemidinae</taxon>
        <taxon>Tanacetum</taxon>
    </lineage>
</organism>
<dbReference type="AlphaFoldDB" id="A0A699X6L6"/>
<reference evidence="2" key="1">
    <citation type="journal article" date="2019" name="Sci. Rep.">
        <title>Draft genome of Tanacetum cinerariifolium, the natural source of mosquito coil.</title>
        <authorList>
            <person name="Yamashiro T."/>
            <person name="Shiraishi A."/>
            <person name="Satake H."/>
            <person name="Nakayama K."/>
        </authorList>
    </citation>
    <scope>NUCLEOTIDE SEQUENCE</scope>
</reference>
<proteinExistence type="predicted"/>
<name>A0A699X6L6_TANCI</name>
<feature type="non-terminal residue" evidence="2">
    <location>
        <position position="1"/>
    </location>
</feature>
<comment type="caution">
    <text evidence="2">The sequence shown here is derived from an EMBL/GenBank/DDBJ whole genome shotgun (WGS) entry which is preliminary data.</text>
</comment>
<protein>
    <submittedName>
        <fullName evidence="2">Uncharacterized protein</fullName>
    </submittedName>
</protein>
<feature type="non-terminal residue" evidence="2">
    <location>
        <position position="84"/>
    </location>
</feature>
<sequence length="84" mass="9687">DDGQVDGDQHDRHQGEGRRHGHIADGALLRVDHAADEVTGWADQLRHDEVTQGQREREDRTRSDAWHRQRQDHVHEGLPRFGAQ</sequence>
<feature type="compositionally biased region" description="Basic and acidic residues" evidence="1">
    <location>
        <begin position="44"/>
        <end position="78"/>
    </location>
</feature>
<feature type="region of interest" description="Disordered" evidence="1">
    <location>
        <begin position="1"/>
        <end position="25"/>
    </location>
</feature>
<dbReference type="EMBL" id="BKCJ011821301">
    <property type="protein sequence ID" value="GFD55752.1"/>
    <property type="molecule type" value="Genomic_DNA"/>
</dbReference>
<evidence type="ECO:0000256" key="1">
    <source>
        <dbReference type="SAM" id="MobiDB-lite"/>
    </source>
</evidence>